<reference evidence="1" key="1">
    <citation type="submission" date="2020-04" db="EMBL/GenBank/DDBJ databases">
        <authorList>
            <person name="Chiriac C."/>
            <person name="Salcher M."/>
            <person name="Ghai R."/>
            <person name="Kavagutti S V."/>
        </authorList>
    </citation>
    <scope>NUCLEOTIDE SEQUENCE</scope>
</reference>
<name>A0A6J5NHS2_9CAUD</name>
<gene>
    <name evidence="1" type="ORF">UFOVP707_76</name>
</gene>
<protein>
    <submittedName>
        <fullName evidence="1">Uncharacterized protein</fullName>
    </submittedName>
</protein>
<proteinExistence type="predicted"/>
<dbReference type="EMBL" id="LR796684">
    <property type="protein sequence ID" value="CAB4159310.1"/>
    <property type="molecule type" value="Genomic_DNA"/>
</dbReference>
<organism evidence="1">
    <name type="scientific">uncultured Caudovirales phage</name>
    <dbReference type="NCBI Taxonomy" id="2100421"/>
    <lineage>
        <taxon>Viruses</taxon>
        <taxon>Duplodnaviria</taxon>
        <taxon>Heunggongvirae</taxon>
        <taxon>Uroviricota</taxon>
        <taxon>Caudoviricetes</taxon>
        <taxon>Peduoviridae</taxon>
        <taxon>Maltschvirus</taxon>
        <taxon>Maltschvirus maltsch</taxon>
    </lineage>
</organism>
<evidence type="ECO:0000313" key="1">
    <source>
        <dbReference type="EMBL" id="CAB4159310.1"/>
    </source>
</evidence>
<accession>A0A6J5NHS2</accession>
<sequence>MAERPILMSAPMVRAILAGTKTQTRRVVKQATGPSLSVGMDDATPGVAELSWLYGDGPGHDVHEAIKRVPCPYGKPGDLLWVREAFFHEPADYCWEASVSIPCRPASTVYRADYEGDTRGTGWKPSIHMPRALSRITLRVTDVRVERLGDISEADAVAEGIERRGPGWAWYTDAKAYTTDPRTSYRDLWESINGSGSWDANPWVWCLTFERVESGNG</sequence>